<accession>A0A645BWM3</accession>
<proteinExistence type="predicted"/>
<organism evidence="1">
    <name type="scientific">bioreactor metagenome</name>
    <dbReference type="NCBI Taxonomy" id="1076179"/>
    <lineage>
        <taxon>unclassified sequences</taxon>
        <taxon>metagenomes</taxon>
        <taxon>ecological metagenomes</taxon>
    </lineage>
</organism>
<name>A0A645BWM3_9ZZZZ</name>
<gene>
    <name evidence="1" type="ORF">SDC9_115985</name>
</gene>
<comment type="caution">
    <text evidence="1">The sequence shown here is derived from an EMBL/GenBank/DDBJ whole genome shotgun (WGS) entry which is preliminary data.</text>
</comment>
<protein>
    <submittedName>
        <fullName evidence="1">Uncharacterized protein</fullName>
    </submittedName>
</protein>
<evidence type="ECO:0000313" key="1">
    <source>
        <dbReference type="EMBL" id="MPM69041.1"/>
    </source>
</evidence>
<dbReference type="AlphaFoldDB" id="A0A645BWM3"/>
<dbReference type="EMBL" id="VSSQ01022613">
    <property type="protein sequence ID" value="MPM69041.1"/>
    <property type="molecule type" value="Genomic_DNA"/>
</dbReference>
<reference evidence="1" key="1">
    <citation type="submission" date="2019-08" db="EMBL/GenBank/DDBJ databases">
        <authorList>
            <person name="Kucharzyk K."/>
            <person name="Murdoch R.W."/>
            <person name="Higgins S."/>
            <person name="Loffler F."/>
        </authorList>
    </citation>
    <scope>NUCLEOTIDE SEQUENCE</scope>
</reference>
<sequence>MEPRLYAWLQQHKGDSVTPEKAIELYREFAAVLWQELLQKKVIQAAPLPTGWFSQLKGFRKEIFHGTALLLGDHESFWYRHEKWV</sequence>